<name>A0ABR9WE93_9BACT</name>
<keyword evidence="6 7" id="KW-0472">Membrane</keyword>
<dbReference type="InterPro" id="IPR032808">
    <property type="entry name" value="DoxX"/>
</dbReference>
<dbReference type="PANTHER" id="PTHR33452:SF1">
    <property type="entry name" value="INNER MEMBRANE PROTEIN YPHA-RELATED"/>
    <property type="match status" value="1"/>
</dbReference>
<protein>
    <submittedName>
        <fullName evidence="8">DoxX family protein</fullName>
    </submittedName>
</protein>
<comment type="similarity">
    <text evidence="2">Belongs to the DoxX family.</text>
</comment>
<evidence type="ECO:0000256" key="4">
    <source>
        <dbReference type="ARBA" id="ARBA00022692"/>
    </source>
</evidence>
<accession>A0ABR9WE93</accession>
<comment type="caution">
    <text evidence="8">The sequence shown here is derived from an EMBL/GenBank/DDBJ whole genome shotgun (WGS) entry which is preliminary data.</text>
</comment>
<dbReference type="Pfam" id="PF07681">
    <property type="entry name" value="DoxX"/>
    <property type="match status" value="1"/>
</dbReference>
<keyword evidence="5 7" id="KW-1133">Transmembrane helix</keyword>
<evidence type="ECO:0000256" key="1">
    <source>
        <dbReference type="ARBA" id="ARBA00004651"/>
    </source>
</evidence>
<dbReference type="PANTHER" id="PTHR33452">
    <property type="entry name" value="OXIDOREDUCTASE CATD-RELATED"/>
    <property type="match status" value="1"/>
</dbReference>
<evidence type="ECO:0000256" key="7">
    <source>
        <dbReference type="SAM" id="Phobius"/>
    </source>
</evidence>
<reference evidence="9" key="1">
    <citation type="submission" date="2023-07" db="EMBL/GenBank/DDBJ databases">
        <title>Dyadobacter sp. nov 'subterranea' isolated from contaminted grondwater.</title>
        <authorList>
            <person name="Szabo I."/>
            <person name="Al-Omari J."/>
            <person name="Szerdahelyi S.G."/>
            <person name="Rado J."/>
        </authorList>
    </citation>
    <scope>NUCLEOTIDE SEQUENCE [LARGE SCALE GENOMIC DNA]</scope>
    <source>
        <strain evidence="9">UP-52</strain>
    </source>
</reference>
<keyword evidence="4 7" id="KW-0812">Transmembrane</keyword>
<proteinExistence type="inferred from homology"/>
<organism evidence="8 9">
    <name type="scientific">Dyadobacter subterraneus</name>
    <dbReference type="NCBI Taxonomy" id="2773304"/>
    <lineage>
        <taxon>Bacteria</taxon>
        <taxon>Pseudomonadati</taxon>
        <taxon>Bacteroidota</taxon>
        <taxon>Cytophagia</taxon>
        <taxon>Cytophagales</taxon>
        <taxon>Spirosomataceae</taxon>
        <taxon>Dyadobacter</taxon>
    </lineage>
</organism>
<evidence type="ECO:0000313" key="9">
    <source>
        <dbReference type="Proteomes" id="UP000634134"/>
    </source>
</evidence>
<feature type="transmembrane region" description="Helical" evidence="7">
    <location>
        <begin position="20"/>
        <end position="40"/>
    </location>
</feature>
<keyword evidence="9" id="KW-1185">Reference proteome</keyword>
<dbReference type="InterPro" id="IPR051907">
    <property type="entry name" value="DoxX-like_oxidoreductase"/>
</dbReference>
<evidence type="ECO:0000256" key="2">
    <source>
        <dbReference type="ARBA" id="ARBA00006679"/>
    </source>
</evidence>
<comment type="subcellular location">
    <subcellularLocation>
        <location evidence="1">Cell membrane</location>
        <topology evidence="1">Multi-pass membrane protein</topology>
    </subcellularLocation>
</comment>
<keyword evidence="3" id="KW-1003">Cell membrane</keyword>
<dbReference type="Proteomes" id="UP000634134">
    <property type="component" value="Unassembled WGS sequence"/>
</dbReference>
<gene>
    <name evidence="8" type="ORF">IEE83_12295</name>
</gene>
<sequence length="172" mass="19063">MKKIVDWFFNPPATGQSAILFLRLMAGGVFFWEGILKFVYPNQGVGRFTKLGFAFPETTAHIIAAGEIIGGLLLIFGLFTRVAAFYFVIQMIVAILSTKVDLYFGTSPLPLPPSPPKTGIWAVLHEIRSEYAQILTCLFLLIEGAGRRSVDFIISTSKKVYTITEKQVPVKS</sequence>
<dbReference type="EMBL" id="JACYGY010000001">
    <property type="protein sequence ID" value="MBE9462666.1"/>
    <property type="molecule type" value="Genomic_DNA"/>
</dbReference>
<evidence type="ECO:0000256" key="3">
    <source>
        <dbReference type="ARBA" id="ARBA00022475"/>
    </source>
</evidence>
<feature type="transmembrane region" description="Helical" evidence="7">
    <location>
        <begin position="60"/>
        <end position="89"/>
    </location>
</feature>
<evidence type="ECO:0000256" key="5">
    <source>
        <dbReference type="ARBA" id="ARBA00022989"/>
    </source>
</evidence>
<dbReference type="RefSeq" id="WP_194120855.1">
    <property type="nucleotide sequence ID" value="NZ_JACYGY010000001.1"/>
</dbReference>
<evidence type="ECO:0000313" key="8">
    <source>
        <dbReference type="EMBL" id="MBE9462666.1"/>
    </source>
</evidence>
<evidence type="ECO:0000256" key="6">
    <source>
        <dbReference type="ARBA" id="ARBA00023136"/>
    </source>
</evidence>